<sequence length="184" mass="21509">MNSELRFERWLKVSIGLIRFEPFLMSLVQNLGEMDANLCKIDFELVQKYKNGGDANNDYDLIQRHLTHSYLWILGAYEVVRTLTQLLKEQKSDDPVVVLHRFQAARTRFARLRIPLAKLEPARDYKKTDFQIAYPGFDYDVGIAWQVNEDMVISRQELSDLFLDTLEFMRTLKINRSVGSISEA</sequence>
<comment type="caution">
    <text evidence="1">The sequence shown here is derived from an EMBL/GenBank/DDBJ whole genome shotgun (WGS) entry which is preliminary data.</text>
</comment>
<dbReference type="AlphaFoldDB" id="A0AAW5MIL2"/>
<accession>A0AAW5MIL2</accession>
<proteinExistence type="predicted"/>
<organism evidence="1 2">
    <name type="scientific">Aeromonas veronii</name>
    <dbReference type="NCBI Taxonomy" id="654"/>
    <lineage>
        <taxon>Bacteria</taxon>
        <taxon>Pseudomonadati</taxon>
        <taxon>Pseudomonadota</taxon>
        <taxon>Gammaproteobacteria</taxon>
        <taxon>Aeromonadales</taxon>
        <taxon>Aeromonadaceae</taxon>
        <taxon>Aeromonas</taxon>
    </lineage>
</organism>
<protein>
    <submittedName>
        <fullName evidence="1">Uncharacterized protein</fullName>
    </submittedName>
</protein>
<evidence type="ECO:0000313" key="2">
    <source>
        <dbReference type="Proteomes" id="UP001204061"/>
    </source>
</evidence>
<dbReference type="EMBL" id="JANLFC010000046">
    <property type="protein sequence ID" value="MCR4449616.1"/>
    <property type="molecule type" value="Genomic_DNA"/>
</dbReference>
<reference evidence="1" key="1">
    <citation type="submission" date="2022-08" db="EMBL/GenBank/DDBJ databases">
        <title>A global survey of hypervirulent Aeromonas hydrophila identified this emerging pathogen in farmed fish in the lower Mekong River basin.</title>
        <authorList>
            <person name="Xu T."/>
            <person name="Rasmussen-Ivey C.R."/>
            <person name="Moen F.S."/>
            <person name="Fernandez Bravo A."/>
            <person name="Lamy B."/>
            <person name="Beaz-Hidalgo R."/>
            <person name="Khan C.D."/>
            <person name="Castro Escarpulli G."/>
            <person name="Yasin I.S.M."/>
            <person name="Figueras M.J."/>
            <person name="Azzam Sayuti M."/>
            <person name="Karim M.M."/>
            <person name="Alam K.M."/>
            <person name="Le T.T.T."/>
            <person name="Thao N.H.P."/>
            <person name="Addo S."/>
            <person name="Duodu S."/>
            <person name="Ali S."/>
            <person name="Mey S."/>
            <person name="Somony T."/>
            <person name="Liles M.R."/>
        </authorList>
    </citation>
    <scope>NUCLEOTIDE SEQUENCE</scope>
    <source>
        <strain evidence="1">0.14</strain>
    </source>
</reference>
<dbReference type="RefSeq" id="WP_042039882.1">
    <property type="nucleotide sequence ID" value="NZ_CAWPXW010000042.1"/>
</dbReference>
<evidence type="ECO:0000313" key="1">
    <source>
        <dbReference type="EMBL" id="MCR4449616.1"/>
    </source>
</evidence>
<name>A0AAW5MIL2_AERVE</name>
<dbReference type="Proteomes" id="UP001204061">
    <property type="component" value="Unassembled WGS sequence"/>
</dbReference>
<gene>
    <name evidence="1" type="ORF">NS965_14600</name>
</gene>